<accession>E2S7H7</accession>
<dbReference type="AlphaFoldDB" id="E2S7H7"/>
<evidence type="ECO:0000313" key="3">
    <source>
        <dbReference type="Proteomes" id="UP000003020"/>
    </source>
</evidence>
<reference evidence="2 3" key="1">
    <citation type="submission" date="2010-08" db="EMBL/GenBank/DDBJ databases">
        <authorList>
            <person name="Muzny D."/>
            <person name="Qin X."/>
            <person name="Buhay C."/>
            <person name="Dugan-Rocha S."/>
            <person name="Ding Y."/>
            <person name="Chen G."/>
            <person name="Hawes A."/>
            <person name="Holder M."/>
            <person name="Jhangiani S."/>
            <person name="Johnson A."/>
            <person name="Khan Z."/>
            <person name="Li Z."/>
            <person name="Liu W."/>
            <person name="Liu X."/>
            <person name="Perez L."/>
            <person name="Shen H."/>
            <person name="Wang Q."/>
            <person name="Watt J."/>
            <person name="Xi L."/>
            <person name="Xin Y."/>
            <person name="Zhou J."/>
            <person name="Deng J."/>
            <person name="Jiang H."/>
            <person name="Liu Y."/>
            <person name="Qu J."/>
            <person name="Song X.-Z."/>
            <person name="Zhang L."/>
            <person name="Villasana D."/>
            <person name="Johnson A."/>
            <person name="Liu J."/>
            <person name="Liyanage D."/>
            <person name="Lorensuhewa L."/>
            <person name="Robinson T."/>
            <person name="Song A."/>
            <person name="Song B.-B."/>
            <person name="Dinh H."/>
            <person name="Thornton R."/>
            <person name="Coyle M."/>
            <person name="Francisco L."/>
            <person name="Jackson L."/>
            <person name="Javaid M."/>
            <person name="Korchina V."/>
            <person name="Kovar C."/>
            <person name="Mata R."/>
            <person name="Mathew T."/>
            <person name="Ngo R."/>
            <person name="Nguyen L."/>
            <person name="Nguyen N."/>
            <person name="Okwuonu G."/>
            <person name="Ongeri F."/>
            <person name="Pham C."/>
            <person name="Simmons D."/>
            <person name="Wilczek-Boney K."/>
            <person name="Hale W."/>
            <person name="Jakkamsetti A."/>
            <person name="Pham P."/>
            <person name="Ruth R."/>
            <person name="San Lucas F."/>
            <person name="Warren J."/>
            <person name="Zhang J."/>
            <person name="Zhao Z."/>
            <person name="Zhou C."/>
            <person name="Zhu D."/>
            <person name="Lee S."/>
            <person name="Bess C."/>
            <person name="Blankenburg K."/>
            <person name="Forbes L."/>
            <person name="Fu Q."/>
            <person name="Gubbala S."/>
            <person name="Hirani K."/>
            <person name="Jayaseelan J.C."/>
            <person name="Lara F."/>
            <person name="Munidasa M."/>
            <person name="Palculict T."/>
            <person name="Patil S."/>
            <person name="Pu L.-L."/>
            <person name="Saada N."/>
            <person name="Tang L."/>
            <person name="Weissenberger G."/>
            <person name="Zhu Y."/>
            <person name="Hemphill L."/>
            <person name="Shang Y."/>
            <person name="Youmans B."/>
            <person name="Ayvaz T."/>
            <person name="Ross M."/>
            <person name="Santibanez J."/>
            <person name="Aqrawi P."/>
            <person name="Gross S."/>
            <person name="Joshi V."/>
            <person name="Fowler G."/>
            <person name="Nazareth L."/>
            <person name="Reid J."/>
            <person name="Worley K."/>
            <person name="Petrosino J."/>
            <person name="Highlander S."/>
            <person name="Gibbs R."/>
        </authorList>
    </citation>
    <scope>NUCLEOTIDE SEQUENCE [LARGE SCALE GENOMIC DNA]</scope>
    <source>
        <strain evidence="2 3">ATCC 33035</strain>
    </source>
</reference>
<dbReference type="HOGENOM" id="CLU_2301077_0_0_11"/>
<dbReference type="EMBL" id="ABYQ02000016">
    <property type="protein sequence ID" value="EFQ79324.1"/>
    <property type="molecule type" value="Genomic_DNA"/>
</dbReference>
<evidence type="ECO:0000313" key="2">
    <source>
        <dbReference type="EMBL" id="EFQ79324.1"/>
    </source>
</evidence>
<proteinExistence type="predicted"/>
<keyword evidence="1" id="KW-1133">Transmembrane helix</keyword>
<dbReference type="RefSeq" id="WP_005326044.1">
    <property type="nucleotide sequence ID" value="NZ_GL542880.1"/>
</dbReference>
<keyword evidence="1" id="KW-0472">Membrane</keyword>
<gene>
    <name evidence="2" type="ORF">HMPREF0305_12479</name>
</gene>
<name>E2S7H7_9CORY</name>
<feature type="transmembrane region" description="Helical" evidence="1">
    <location>
        <begin position="51"/>
        <end position="68"/>
    </location>
</feature>
<organism evidence="2 3">
    <name type="scientific">Corynebacterium pseudogenitalium ATCC 33035</name>
    <dbReference type="NCBI Taxonomy" id="525264"/>
    <lineage>
        <taxon>Bacteria</taxon>
        <taxon>Bacillati</taxon>
        <taxon>Actinomycetota</taxon>
        <taxon>Actinomycetes</taxon>
        <taxon>Mycobacteriales</taxon>
        <taxon>Corynebacteriaceae</taxon>
        <taxon>Corynebacterium</taxon>
    </lineage>
</organism>
<sequence length="100" mass="10644">MIQVALFALFQLVEYYDERSGGDLLIGAFLALLVVGIGLLIGAAKVKFPSIIFIVQGLVITVAFLTGAEPESGIEGVGWIMMLTVLQRCCCKVGAVERPA</sequence>
<feature type="transmembrane region" description="Helical" evidence="1">
    <location>
        <begin position="24"/>
        <end position="44"/>
    </location>
</feature>
<comment type="caution">
    <text evidence="2">The sequence shown here is derived from an EMBL/GenBank/DDBJ whole genome shotgun (WGS) entry which is preliminary data.</text>
</comment>
<protein>
    <submittedName>
        <fullName evidence="2">Uncharacterized protein</fullName>
    </submittedName>
</protein>
<keyword evidence="3" id="KW-1185">Reference proteome</keyword>
<keyword evidence="1" id="KW-0812">Transmembrane</keyword>
<evidence type="ECO:0000256" key="1">
    <source>
        <dbReference type="SAM" id="Phobius"/>
    </source>
</evidence>
<dbReference type="Proteomes" id="UP000003020">
    <property type="component" value="Unassembled WGS sequence"/>
</dbReference>